<name>A0A8H5LYS9_9AGAR</name>
<comment type="caution">
    <text evidence="2">The sequence shown here is derived from an EMBL/GenBank/DDBJ whole genome shotgun (WGS) entry which is preliminary data.</text>
</comment>
<dbReference type="InterPro" id="IPR000719">
    <property type="entry name" value="Prot_kinase_dom"/>
</dbReference>
<dbReference type="PROSITE" id="PS50011">
    <property type="entry name" value="PROTEIN_KINASE_DOM"/>
    <property type="match status" value="1"/>
</dbReference>
<feature type="domain" description="Protein kinase" evidence="1">
    <location>
        <begin position="1"/>
        <end position="84"/>
    </location>
</feature>
<evidence type="ECO:0000313" key="3">
    <source>
        <dbReference type="Proteomes" id="UP000565441"/>
    </source>
</evidence>
<dbReference type="Proteomes" id="UP000565441">
    <property type="component" value="Unassembled WGS sequence"/>
</dbReference>
<organism evidence="2 3">
    <name type="scientific">Tricholomella constricta</name>
    <dbReference type="NCBI Taxonomy" id="117010"/>
    <lineage>
        <taxon>Eukaryota</taxon>
        <taxon>Fungi</taxon>
        <taxon>Dikarya</taxon>
        <taxon>Basidiomycota</taxon>
        <taxon>Agaricomycotina</taxon>
        <taxon>Agaricomycetes</taxon>
        <taxon>Agaricomycetidae</taxon>
        <taxon>Agaricales</taxon>
        <taxon>Tricholomatineae</taxon>
        <taxon>Lyophyllaceae</taxon>
        <taxon>Tricholomella</taxon>
    </lineage>
</organism>
<dbReference type="AlphaFoldDB" id="A0A8H5LYS9"/>
<dbReference type="Pfam" id="PF00069">
    <property type="entry name" value="Pkinase"/>
    <property type="match status" value="1"/>
</dbReference>
<accession>A0A8H5LYS9</accession>
<protein>
    <recommendedName>
        <fullName evidence="1">Protein kinase domain-containing protein</fullName>
    </recommendedName>
</protein>
<proteinExistence type="predicted"/>
<dbReference type="InterPro" id="IPR011009">
    <property type="entry name" value="Kinase-like_dom_sf"/>
</dbReference>
<keyword evidence="3" id="KW-1185">Reference proteome</keyword>
<dbReference type="InterPro" id="IPR008271">
    <property type="entry name" value="Ser/Thr_kinase_AS"/>
</dbReference>
<evidence type="ECO:0000259" key="1">
    <source>
        <dbReference type="PROSITE" id="PS50011"/>
    </source>
</evidence>
<reference evidence="2 3" key="1">
    <citation type="journal article" date="2020" name="ISME J.">
        <title>Uncovering the hidden diversity of litter-decomposition mechanisms in mushroom-forming fungi.</title>
        <authorList>
            <person name="Floudas D."/>
            <person name="Bentzer J."/>
            <person name="Ahren D."/>
            <person name="Johansson T."/>
            <person name="Persson P."/>
            <person name="Tunlid A."/>
        </authorList>
    </citation>
    <scope>NUCLEOTIDE SEQUENCE [LARGE SCALE GENOMIC DNA]</scope>
    <source>
        <strain evidence="2 3">CBS 661.87</strain>
    </source>
</reference>
<sequence length="84" mass="9398">MERLGPSVAELKKEESAGVKWRLLFQGSWFRRSRRCSTSTRSLGIVHRDIKPENFLCALDDASTIKPIDFGISKPFSRGSTSGP</sequence>
<dbReference type="OrthoDB" id="5579860at2759"/>
<dbReference type="GO" id="GO:0004672">
    <property type="term" value="F:protein kinase activity"/>
    <property type="evidence" value="ECO:0007669"/>
    <property type="project" value="InterPro"/>
</dbReference>
<dbReference type="GO" id="GO:0005524">
    <property type="term" value="F:ATP binding"/>
    <property type="evidence" value="ECO:0007669"/>
    <property type="project" value="InterPro"/>
</dbReference>
<dbReference type="SUPFAM" id="SSF56112">
    <property type="entry name" value="Protein kinase-like (PK-like)"/>
    <property type="match status" value="1"/>
</dbReference>
<dbReference type="PROSITE" id="PS00108">
    <property type="entry name" value="PROTEIN_KINASE_ST"/>
    <property type="match status" value="1"/>
</dbReference>
<dbReference type="Gene3D" id="1.10.510.10">
    <property type="entry name" value="Transferase(Phosphotransferase) domain 1"/>
    <property type="match status" value="1"/>
</dbReference>
<evidence type="ECO:0000313" key="2">
    <source>
        <dbReference type="EMBL" id="KAF5374527.1"/>
    </source>
</evidence>
<dbReference type="EMBL" id="JAACJP010000036">
    <property type="protein sequence ID" value="KAF5374527.1"/>
    <property type="molecule type" value="Genomic_DNA"/>
</dbReference>
<gene>
    <name evidence="2" type="ORF">D9615_009079</name>
</gene>